<feature type="coiled-coil region" evidence="5">
    <location>
        <begin position="1759"/>
        <end position="1793"/>
    </location>
</feature>
<dbReference type="SMART" id="SM00033">
    <property type="entry name" value="CH"/>
    <property type="match status" value="2"/>
</dbReference>
<dbReference type="InterPro" id="IPR036872">
    <property type="entry name" value="CH_dom_sf"/>
</dbReference>
<feature type="coiled-coil region" evidence="5">
    <location>
        <begin position="1841"/>
        <end position="1868"/>
    </location>
</feature>
<keyword evidence="3" id="KW-0677">Repeat</keyword>
<proteinExistence type="inferred from homology"/>
<dbReference type="PANTHER" id="PTHR11915">
    <property type="entry name" value="SPECTRIN/FILAMIN RELATED CYTOSKELETAL PROTEIN"/>
    <property type="match status" value="1"/>
</dbReference>
<evidence type="ECO:0000313" key="10">
    <source>
        <dbReference type="Proteomes" id="UP000264840"/>
    </source>
</evidence>
<evidence type="ECO:0000256" key="6">
    <source>
        <dbReference type="SAM" id="MobiDB-lite"/>
    </source>
</evidence>
<dbReference type="PROSITE" id="PS00019">
    <property type="entry name" value="ACTININ_1"/>
    <property type="match status" value="1"/>
</dbReference>
<evidence type="ECO:0000256" key="3">
    <source>
        <dbReference type="ARBA" id="ARBA00022737"/>
    </source>
</evidence>
<dbReference type="SUPFAM" id="SSF46966">
    <property type="entry name" value="Spectrin repeat"/>
    <property type="match status" value="21"/>
</dbReference>
<keyword evidence="4" id="KW-0009">Actin-binding</keyword>
<evidence type="ECO:0000313" key="9">
    <source>
        <dbReference type="Ensembl" id="ENSHBUP00000013898.1"/>
    </source>
</evidence>
<organism evidence="9 10">
    <name type="scientific">Haplochromis burtoni</name>
    <name type="common">Burton's mouthbrooder</name>
    <name type="synonym">Chromis burtoni</name>
    <dbReference type="NCBI Taxonomy" id="8153"/>
    <lineage>
        <taxon>Eukaryota</taxon>
        <taxon>Metazoa</taxon>
        <taxon>Chordata</taxon>
        <taxon>Craniata</taxon>
        <taxon>Vertebrata</taxon>
        <taxon>Euteleostomi</taxon>
        <taxon>Actinopterygii</taxon>
        <taxon>Neopterygii</taxon>
        <taxon>Teleostei</taxon>
        <taxon>Neoteleostei</taxon>
        <taxon>Acanthomorphata</taxon>
        <taxon>Ovalentaria</taxon>
        <taxon>Cichlomorphae</taxon>
        <taxon>Cichliformes</taxon>
        <taxon>Cichlidae</taxon>
        <taxon>African cichlids</taxon>
        <taxon>Pseudocrenilabrinae</taxon>
        <taxon>Haplochromini</taxon>
        <taxon>Haplochromis</taxon>
    </lineage>
</organism>
<dbReference type="SUPFAM" id="SSF47576">
    <property type="entry name" value="Calponin-homology domain, CH-domain"/>
    <property type="match status" value="1"/>
</dbReference>
<dbReference type="InterPro" id="IPR002017">
    <property type="entry name" value="Spectrin_repeat"/>
</dbReference>
<name>A0A3Q2VZ60_HAPBU</name>
<dbReference type="Pfam" id="PF00169">
    <property type="entry name" value="PH"/>
    <property type="match status" value="1"/>
</dbReference>
<accession>A0A3Q2VZ60</accession>
<dbReference type="Ensembl" id="ENSHBUT00000021744.1">
    <property type="protein sequence ID" value="ENSHBUP00000013898.1"/>
    <property type="gene ID" value="ENSHBUG00000016091.1"/>
</dbReference>
<evidence type="ECO:0000256" key="1">
    <source>
        <dbReference type="ARBA" id="ARBA00006826"/>
    </source>
</evidence>
<reference evidence="9" key="1">
    <citation type="submission" date="2025-08" db="UniProtKB">
        <authorList>
            <consortium name="Ensembl"/>
        </authorList>
    </citation>
    <scope>IDENTIFICATION</scope>
</reference>
<dbReference type="Proteomes" id="UP000264840">
    <property type="component" value="Unplaced"/>
</dbReference>
<feature type="domain" description="Calponin-homology (CH)" evidence="8">
    <location>
        <begin position="14"/>
        <end position="121"/>
    </location>
</feature>
<dbReference type="GeneTree" id="ENSGT00940000161549"/>
<feature type="coiled-coil region" evidence="5">
    <location>
        <begin position="2088"/>
        <end position="2115"/>
    </location>
</feature>
<dbReference type="PROSITE" id="PS50003">
    <property type="entry name" value="PH_DOMAIN"/>
    <property type="match status" value="1"/>
</dbReference>
<keyword evidence="5" id="KW-0175">Coiled coil</keyword>
<dbReference type="InterPro" id="IPR018159">
    <property type="entry name" value="Spectrin/alpha-actinin"/>
</dbReference>
<dbReference type="FunFam" id="1.10.418.10:FF:000001">
    <property type="entry name" value="Actinin alpha 1"/>
    <property type="match status" value="1"/>
</dbReference>
<feature type="region of interest" description="Disordered" evidence="6">
    <location>
        <begin position="622"/>
        <end position="698"/>
    </location>
</feature>
<keyword evidence="2" id="KW-0117">Actin capping</keyword>
<dbReference type="Pfam" id="PF00435">
    <property type="entry name" value="Spectrin"/>
    <property type="match status" value="20"/>
</dbReference>
<dbReference type="Gene3D" id="2.30.29.30">
    <property type="entry name" value="Pleckstrin-homology domain (PH domain)/Phosphotyrosine-binding domain (PTB)"/>
    <property type="match status" value="1"/>
</dbReference>
<dbReference type="Gene3D" id="1.10.418.10">
    <property type="entry name" value="Calponin-like domain"/>
    <property type="match status" value="2"/>
</dbReference>
<protein>
    <submittedName>
        <fullName evidence="9">Spectrin beta, non-erythrocytic 5</fullName>
    </submittedName>
</protein>
<feature type="compositionally biased region" description="Basic residues" evidence="6">
    <location>
        <begin position="663"/>
        <end position="674"/>
    </location>
</feature>
<comment type="similarity">
    <text evidence="1">Belongs to the spectrin family.</text>
</comment>
<dbReference type="PROSITE" id="PS00020">
    <property type="entry name" value="ACTININ_2"/>
    <property type="match status" value="1"/>
</dbReference>
<dbReference type="SMART" id="SM00150">
    <property type="entry name" value="SPEC"/>
    <property type="match status" value="22"/>
</dbReference>
<feature type="domain" description="Calponin-homology (CH)" evidence="8">
    <location>
        <begin position="136"/>
        <end position="240"/>
    </location>
</feature>
<evidence type="ECO:0000259" key="7">
    <source>
        <dbReference type="PROSITE" id="PS50003"/>
    </source>
</evidence>
<dbReference type="OMA" id="WANEMHA"/>
<evidence type="ECO:0000256" key="5">
    <source>
        <dbReference type="SAM" id="Coils"/>
    </source>
</evidence>
<dbReference type="InterPro" id="IPR011993">
    <property type="entry name" value="PH-like_dom_sf"/>
</dbReference>
<dbReference type="GO" id="GO:0003779">
    <property type="term" value="F:actin binding"/>
    <property type="evidence" value="ECO:0007669"/>
    <property type="project" value="UniProtKB-KW"/>
</dbReference>
<dbReference type="Gene3D" id="1.20.58.60">
    <property type="match status" value="22"/>
</dbReference>
<dbReference type="InterPro" id="IPR001849">
    <property type="entry name" value="PH_domain"/>
</dbReference>
<evidence type="ECO:0000256" key="2">
    <source>
        <dbReference type="ARBA" id="ARBA00022467"/>
    </source>
</evidence>
<dbReference type="InterPro" id="IPR001589">
    <property type="entry name" value="Actinin_actin-bd_CS"/>
</dbReference>
<dbReference type="STRING" id="8153.ENSHBUP00000013898"/>
<keyword evidence="10" id="KW-1185">Reference proteome</keyword>
<dbReference type="Pfam" id="PF00307">
    <property type="entry name" value="CH"/>
    <property type="match status" value="2"/>
</dbReference>
<dbReference type="PROSITE" id="PS50021">
    <property type="entry name" value="CH"/>
    <property type="match status" value="2"/>
</dbReference>
<dbReference type="InterPro" id="IPR001715">
    <property type="entry name" value="CH_dom"/>
</dbReference>
<dbReference type="GO" id="GO:0051693">
    <property type="term" value="P:actin filament capping"/>
    <property type="evidence" value="ECO:0007669"/>
    <property type="project" value="UniProtKB-KW"/>
</dbReference>
<feature type="domain" description="PH" evidence="7">
    <location>
        <begin position="2969"/>
        <end position="3067"/>
    </location>
</feature>
<dbReference type="GO" id="GO:0016020">
    <property type="term" value="C:membrane"/>
    <property type="evidence" value="ECO:0007669"/>
    <property type="project" value="UniProtKB-ARBA"/>
</dbReference>
<evidence type="ECO:0000256" key="4">
    <source>
        <dbReference type="ARBA" id="ARBA00023203"/>
    </source>
</evidence>
<dbReference type="SUPFAM" id="SSF50729">
    <property type="entry name" value="PH domain-like"/>
    <property type="match status" value="1"/>
</dbReference>
<feature type="coiled-coil region" evidence="5">
    <location>
        <begin position="2613"/>
        <end position="2640"/>
    </location>
</feature>
<dbReference type="CDD" id="cd00176">
    <property type="entry name" value="SPEC"/>
    <property type="match status" value="14"/>
</dbReference>
<evidence type="ECO:0000259" key="8">
    <source>
        <dbReference type="PROSITE" id="PS50021"/>
    </source>
</evidence>
<sequence>GAGRVRQLQEQRMGVQKKTFTKWMNSVFHKNGLQEKLELTDVYTELKTGEVLIRLLEFIANEKLPSRSRGKMRVHFLENNSIAINFLKTKIRVDLIGPENVVDGDRTLILGLLWIIILRFQIGHINLEEGNSVAHRSAKEALLIWCQRKTSGYNGVDVQDFSSSWRDGLAFNALIHAHPDLFDYRRFHGDNPQRNLEHAFTLAEREFGIMQLLEVDDIMVAHPDEKSIMTYVSLYYHYFSRMKQGQTIQKRLARREGYLEDTLRLIRRQDIRGLSTLEEAQAAGRRLEALATDALAREPRFTALRDMAKSIEKGNYHSKEQVIREENISHRWKDLLQQLQEQRMLLGNVVETLSILRDIELVSQELKELQSQASSSELGKQLTEVESLLQKQDLLEAQISTHGETITAISSRALKVHRRQLEAQLRLFEFLYDCEELEAWIYERWLKLQTAGLGRDLNHIQVAEHKHKVLEAEVQAQESLYKGVLGRGQDLLSKQSQENQQAVQKWIRTLKKQWSHLTDEVTGHRDRLQAAATIKQQYFADVEEANSWLGDRKPLLISEDHGKDDSSTALLLQRHLRLEKEMAAYASEIKRLSEQSKTAAQSGQFTWDRNEIVTIISSEPDGDRVVARDSGGNQQSIPKTYLNMLPSSPPASANDMPESSSKKLSRPRRKRSMRRGTAEIQTTLLPDPEYQRDTVESTQGRLDQEYNFLYNLVKTKTKSLDEILRLHRFYNSCHEFESWMEDKENILNTFSTDGDNLAVVQAKYENFLTELASGRGQLDDIIKMADELVKSQHSKQKEIWDRIQQLKDDKGKELLSTADVQSFLHSCEEAKAQLQGELSQLDEVDVGCTPFTLLAEEKNQIRALRDIKMLEGKIAYLKSVAKQASDRQHQLEEARRLQSFQQEAKELERWGGSVQERLLQEETASDVASAVTLLEQHQELQLEMELKEMENLGKSLLQGSSNGKIGGVDIQQILDNLSAERSRLETLWASRKKHLEQGVELQRLNQEGDRIEAALSGHEARLKVQDLGDSVDSVHSLLGRQDELESLLMALIKERSRSIQKANRRLKESCRKRRNLLLDSKKYQEFQRDVDELLLWMEEKFKVAEDESYRDPTNILWKLKKHEAAEKEMQANQVWLDRLVQLGEEMIAEEHYNSQSISRKSSQLTSRWKRLQDKMADRGDRLRQAGQQEQLMELLQHQQLEQEAKELAEKINSIVSRAKHLASNHFDSQRILQETDAYLTFKSLQKPLDERRAQLEASVLLFGFYHDVDLELNWISEHVPASGSTGYDKSLAGALSLMQKHKQELQAEVNAHRKHLNHILKKGRSLAKSNKSEREAVLQRCVLEGQLEVLEAEVEALGDQVEQAIQNWSLEELSRPYSRISSLNQQLQHQAGLGQKLKEVLQLHEFRRESSELEDWMNQQRQTAESQDLGNDYQHVQQLVRGKFEGFLKKLEVGEERLQNCRNLAVQLIHNKHPQSSAIKDTLSASWEDLKSLAKERQDQLQKAEECHRFYQDLSDALTLIQERHKSIPDDVAKDLHGVTSQLRKHEALLLELATTEEQFQEQLDSVDSVLELCTPELSVRLQKVQDEVVERWEELRLLAEKREEELKRASQRYQFLSMVQDYFLWCSQLISAMAVEESISDVATADLQLAQHQQLWAEMEARQETYQQALDMGEELQTQDKSNQKEVLEKMDALQSEREKLEENWKKKQSWLETVHLEQIFYRDVNSMEKMSNSQEILLKNSTLGNTVDETEGLIKRHEAFEKLLSSQEDKLSSLKELAERLRKQLSKKKSGQVKTRLKALLQRREKIKELSAKRGEELELSRRLCIFNRDVAEAEEWVSERMQKMAEDSKADLSNLQTKMKLLQKHQVFEAEILAHHEIIAGEELVSLHLRSKEVKKSAATLELHWEELKKAVAIRGKALEDNRAFLEYLQKVEEVEAWIRQKEVMINVGDVGKDYEHGVQLLKKLSEFRLQDVTVDDAHIKAINKLAAKLEKRQSAEELVTVTKRKQQLNEWSKFHVDLNNYKNQLEEALVVHSLIRELEEVRDRANEKMLLLQDQDCGCDVDSVENLIRRHEEIERETGVIQDRDKLKTKQKEVQKTLKTLDKELKHKEKLQEAHQLQLFKANQRLLLEWSLKQSSEMAEKGLPKTRTEADRLIVEHQDWRTEIDARAERIDSVRDFGLGLIRSGHSSKSEIQKALNQLEEAKAGLDRAWLNRNITLEQARTLQQIFLTSVEQCESWLNNSEAFLSNQDLGSSVTEVETLQRKQIQFEEALEAQGDQLDQVEKLAQEMIQQKHYDANNIRAKSKRSRYKALDQSLQLQQFLSSSYQVCVWLNERNAIALDENWREPNNLQAKLLKHQSFEAEILGNRYRVETLTKEGEKLLSESLSAEGKVQPRLRELTDSWDTLIHNCKEKKTRLQEAYQALQFQRSLDDMEQFVASVERELANEDCGSDLPSVNRLLKELQGVEEEMDGHQDRIQYNSLAQPLQRRKENLEAWQVLFQFYRNVEEETAWLNDRLPSITAKDLGSSVRGRHFASHDIRERLEDLKSLHEKLTVEGEKKVKLLQEAVSIHAFLTEVSELQLWLEEQQVGLESRDCGRSEEVTEAMLRKLDSVAVELDNQRRTVEKLQENGAHLVSESLPAVVECFEMLLRLSASRRAALEDQLRLYVYEREAKELQTWLTSKRTMVESTDCGQDLENVEVLQKKLEVLVSEVSGLGRSRLTSVQQLGRGLQQDDQARRRDDALSRLWDELNSSIRTREQQNLQAAREIHQFNHDVEELKGWMAEKEAVLDSEDLGHDLHSIQTLMSQHEALEAWLKEMLSLVRGEPQSGEGSDLEQLIKKHDEYRVQIDRQLIKSQAVKQKGSRLIEDGNVEQRICELEELEMRVEKVWEETRLLYQEDLEIVLLQRELEQAERWLSSYESTLMAEEYGQDSVSDVMELLKRQEDLEAMIQAQSDRFIALQKKKTQRMEGVLEIKLKQGGNKGLEHWEEVFAVLQGETLSLFKDTAAAWPPINVVGAVCRENRYYRSKENTFRLLEDGSQYVFTASSKELQLIWMKKLQNCPESASSDSDDS</sequence>
<reference evidence="9" key="2">
    <citation type="submission" date="2025-09" db="UniProtKB">
        <authorList>
            <consortium name="Ensembl"/>
        </authorList>
    </citation>
    <scope>IDENTIFICATION</scope>
</reference>
<dbReference type="SMART" id="SM00233">
    <property type="entry name" value="PH"/>
    <property type="match status" value="1"/>
</dbReference>